<dbReference type="GeneID" id="115743169"/>
<dbReference type="PANTHER" id="PTHR26312:SF123">
    <property type="entry name" value="TETRATRICOPEPTIDE REPEAT (TPR)-LIKE SUPERFAMILY PROTEIN"/>
    <property type="match status" value="1"/>
</dbReference>
<evidence type="ECO:0000313" key="3">
    <source>
        <dbReference type="Proteomes" id="UP000827889"/>
    </source>
</evidence>
<evidence type="ECO:0000256" key="1">
    <source>
        <dbReference type="SAM" id="MobiDB-lite"/>
    </source>
</evidence>
<keyword evidence="3" id="KW-1185">Reference proteome</keyword>
<dbReference type="InterPro" id="IPR057352">
    <property type="entry name" value="TPR_TmcB/C"/>
</dbReference>
<name>A0ABM3H5E0_9MYRT</name>
<proteinExistence type="predicted"/>
<dbReference type="Gene3D" id="1.25.40.10">
    <property type="entry name" value="Tetratricopeptide repeat domain"/>
    <property type="match status" value="1"/>
</dbReference>
<dbReference type="Proteomes" id="UP000827889">
    <property type="component" value="Chromosome 3"/>
</dbReference>
<dbReference type="SUPFAM" id="SSF48452">
    <property type="entry name" value="TPR-like"/>
    <property type="match status" value="1"/>
</dbReference>
<dbReference type="InterPro" id="IPR011990">
    <property type="entry name" value="TPR-like_helical_dom_sf"/>
</dbReference>
<protein>
    <submittedName>
        <fullName evidence="4">Uncharacterized protein LOC115743169</fullName>
    </submittedName>
</protein>
<dbReference type="RefSeq" id="XP_048131818.1">
    <property type="nucleotide sequence ID" value="XM_048275861.1"/>
</dbReference>
<reference evidence="4" key="1">
    <citation type="submission" date="2025-08" db="UniProtKB">
        <authorList>
            <consortium name="RefSeq"/>
        </authorList>
    </citation>
    <scope>IDENTIFICATION</scope>
    <source>
        <tissue evidence="4">Leaf</tissue>
    </source>
</reference>
<accession>A0ABM3H5E0</accession>
<dbReference type="PANTHER" id="PTHR26312">
    <property type="entry name" value="TETRATRICOPEPTIDE REPEAT PROTEIN 5"/>
    <property type="match status" value="1"/>
</dbReference>
<feature type="compositionally biased region" description="Low complexity" evidence="1">
    <location>
        <begin position="17"/>
        <end position="31"/>
    </location>
</feature>
<evidence type="ECO:0000259" key="2">
    <source>
        <dbReference type="Pfam" id="PF25474"/>
    </source>
</evidence>
<organism evidence="3 4">
    <name type="scientific">Rhodamnia argentea</name>
    <dbReference type="NCBI Taxonomy" id="178133"/>
    <lineage>
        <taxon>Eukaryota</taxon>
        <taxon>Viridiplantae</taxon>
        <taxon>Streptophyta</taxon>
        <taxon>Embryophyta</taxon>
        <taxon>Tracheophyta</taxon>
        <taxon>Spermatophyta</taxon>
        <taxon>Magnoliopsida</taxon>
        <taxon>eudicotyledons</taxon>
        <taxon>Gunneridae</taxon>
        <taxon>Pentapetalae</taxon>
        <taxon>rosids</taxon>
        <taxon>malvids</taxon>
        <taxon>Myrtales</taxon>
        <taxon>Myrtaceae</taxon>
        <taxon>Myrtoideae</taxon>
        <taxon>Myrteae</taxon>
        <taxon>Australasian group</taxon>
        <taxon>Rhodamnia</taxon>
    </lineage>
</organism>
<sequence length="175" mass="19437">MKSSLFRVNSVPVHRSMLSGSPSLRPSRPNSDASVFSSSKVAARISLRHANGRREGGSGSRGSVPRAPIGDYYREMLESSPTCSLLLRNYAKYLHEVERDAERAEEYYARAILASPGDGEVLSLYGRLVWEAERDRDRAGLYFDQAVNACPDDCTVLGSYAHFLWEAGEEDEETV</sequence>
<evidence type="ECO:0000313" key="4">
    <source>
        <dbReference type="RefSeq" id="XP_048131818.1"/>
    </source>
</evidence>
<gene>
    <name evidence="4" type="primary">LOC115743169</name>
</gene>
<feature type="region of interest" description="Disordered" evidence="1">
    <location>
        <begin position="17"/>
        <end position="37"/>
    </location>
</feature>
<feature type="domain" description="TmcB/TmcC TPR repeats" evidence="2">
    <location>
        <begin position="71"/>
        <end position="112"/>
    </location>
</feature>
<dbReference type="Pfam" id="PF25474">
    <property type="entry name" value="TPR_TmcB"/>
    <property type="match status" value="1"/>
</dbReference>